<feature type="compositionally biased region" description="Basic and acidic residues" evidence="1">
    <location>
        <begin position="31"/>
        <end position="42"/>
    </location>
</feature>
<feature type="compositionally biased region" description="Polar residues" evidence="1">
    <location>
        <begin position="1"/>
        <end position="30"/>
    </location>
</feature>
<keyword evidence="3" id="KW-1185">Reference proteome</keyword>
<gene>
    <name evidence="2" type="ORF">Syun_011655</name>
</gene>
<name>A0AAP0PIB3_9MAGN</name>
<protein>
    <submittedName>
        <fullName evidence="2">Uncharacterized protein</fullName>
    </submittedName>
</protein>
<dbReference type="EMBL" id="JBBNAF010000005">
    <property type="protein sequence ID" value="KAK9142255.1"/>
    <property type="molecule type" value="Genomic_DNA"/>
</dbReference>
<feature type="region of interest" description="Disordered" evidence="1">
    <location>
        <begin position="1"/>
        <end position="42"/>
    </location>
</feature>
<dbReference type="AlphaFoldDB" id="A0AAP0PIB3"/>
<evidence type="ECO:0000256" key="1">
    <source>
        <dbReference type="SAM" id="MobiDB-lite"/>
    </source>
</evidence>
<proteinExistence type="predicted"/>
<organism evidence="2 3">
    <name type="scientific">Stephania yunnanensis</name>
    <dbReference type="NCBI Taxonomy" id="152371"/>
    <lineage>
        <taxon>Eukaryota</taxon>
        <taxon>Viridiplantae</taxon>
        <taxon>Streptophyta</taxon>
        <taxon>Embryophyta</taxon>
        <taxon>Tracheophyta</taxon>
        <taxon>Spermatophyta</taxon>
        <taxon>Magnoliopsida</taxon>
        <taxon>Ranunculales</taxon>
        <taxon>Menispermaceae</taxon>
        <taxon>Menispermoideae</taxon>
        <taxon>Cissampelideae</taxon>
        <taxon>Stephania</taxon>
    </lineage>
</organism>
<accession>A0AAP0PIB3</accession>
<evidence type="ECO:0000313" key="2">
    <source>
        <dbReference type="EMBL" id="KAK9142255.1"/>
    </source>
</evidence>
<comment type="caution">
    <text evidence="2">The sequence shown here is derived from an EMBL/GenBank/DDBJ whole genome shotgun (WGS) entry which is preliminary data.</text>
</comment>
<reference evidence="2 3" key="1">
    <citation type="submission" date="2024-01" db="EMBL/GenBank/DDBJ databases">
        <title>Genome assemblies of Stephania.</title>
        <authorList>
            <person name="Yang L."/>
        </authorList>
    </citation>
    <scope>NUCLEOTIDE SEQUENCE [LARGE SCALE GENOMIC DNA]</scope>
    <source>
        <strain evidence="2">YNDBR</strain>
        <tissue evidence="2">Leaf</tissue>
    </source>
</reference>
<sequence>MNSLNLVHKPQTGNHTHTPKTALQSKPTNTQKRECLSEPKSTDKVRNQAYCHVISALQRPNSAFLLFFSIFHRPITPNDLNNTKSVRE</sequence>
<evidence type="ECO:0000313" key="3">
    <source>
        <dbReference type="Proteomes" id="UP001420932"/>
    </source>
</evidence>
<dbReference type="Proteomes" id="UP001420932">
    <property type="component" value="Unassembled WGS sequence"/>
</dbReference>